<accession>A0A8S5LT95</accession>
<sequence>MAKELNLAICSLSGASLPMRPSIYIANVKRIFDKSKL</sequence>
<protein>
    <submittedName>
        <fullName evidence="1">Uncharacterized protein</fullName>
    </submittedName>
</protein>
<reference evidence="1" key="1">
    <citation type="journal article" date="2021" name="Proc. Natl. Acad. Sci. U.S.A.">
        <title>A Catalog of Tens of Thousands of Viruses from Human Metagenomes Reveals Hidden Associations with Chronic Diseases.</title>
        <authorList>
            <person name="Tisza M.J."/>
            <person name="Buck C.B."/>
        </authorList>
    </citation>
    <scope>NUCLEOTIDE SEQUENCE</scope>
    <source>
        <strain evidence="1">Ct6bW13</strain>
    </source>
</reference>
<name>A0A8S5LT95_9CAUD</name>
<evidence type="ECO:0000313" key="1">
    <source>
        <dbReference type="EMBL" id="DAD73080.1"/>
    </source>
</evidence>
<organism evidence="1">
    <name type="scientific">Siphoviridae sp. ct6bW13</name>
    <dbReference type="NCBI Taxonomy" id="2826297"/>
    <lineage>
        <taxon>Viruses</taxon>
        <taxon>Duplodnaviria</taxon>
        <taxon>Heunggongvirae</taxon>
        <taxon>Uroviricota</taxon>
        <taxon>Caudoviricetes</taxon>
    </lineage>
</organism>
<proteinExistence type="predicted"/>
<dbReference type="EMBL" id="BK014729">
    <property type="protein sequence ID" value="DAD73080.1"/>
    <property type="molecule type" value="Genomic_DNA"/>
</dbReference>